<evidence type="ECO:0000313" key="4">
    <source>
        <dbReference type="Proteomes" id="UP000000517"/>
    </source>
</evidence>
<name>C9RPV2_FIBSS</name>
<dbReference type="STRING" id="59374.FSU_0320"/>
<dbReference type="HOGENOM" id="CLU_655131_0_0_0"/>
<proteinExistence type="predicted"/>
<feature type="chain" id="PRO_5003000340" description="Outer membrane protein beta-barrel domain-containing protein" evidence="1">
    <location>
        <begin position="18"/>
        <end position="432"/>
    </location>
</feature>
<dbReference type="Proteomes" id="UP000001497">
    <property type="component" value="Chromosome"/>
</dbReference>
<keyword evidence="5" id="KW-1185">Reference proteome</keyword>
<feature type="signal peptide" evidence="1">
    <location>
        <begin position="1"/>
        <end position="17"/>
    </location>
</feature>
<organism evidence="3 4">
    <name type="scientific">Fibrobacter succinogenes (strain ATCC 19169 / S85)</name>
    <dbReference type="NCBI Taxonomy" id="59374"/>
    <lineage>
        <taxon>Bacteria</taxon>
        <taxon>Pseudomonadati</taxon>
        <taxon>Fibrobacterota</taxon>
        <taxon>Fibrobacteria</taxon>
        <taxon>Fibrobacterales</taxon>
        <taxon>Fibrobacteraceae</taxon>
        <taxon>Fibrobacter</taxon>
    </lineage>
</organism>
<evidence type="ECO:0000313" key="2">
    <source>
        <dbReference type="EMBL" id="ACX76634.1"/>
    </source>
</evidence>
<reference evidence="2 5" key="1">
    <citation type="submission" date="2009-10" db="EMBL/GenBank/DDBJ databases">
        <title>Complete sequence of Fibrobacter succinogenes subsp. succinogenes S85.</title>
        <authorList>
            <consortium name="US DOE Joint Genome Institute"/>
            <person name="Lucas S."/>
            <person name="Copeland A."/>
            <person name="Lapidus A."/>
            <person name="Glavina del Rio T."/>
            <person name="Tice H."/>
            <person name="Bruce D."/>
            <person name="Goodwin L."/>
            <person name="Pitluck S."/>
            <person name="Chertkov O."/>
            <person name="Detter J.C."/>
            <person name="Han C."/>
            <person name="Tapia R."/>
            <person name="Larimer F."/>
            <person name="Land M."/>
            <person name="Hauser L."/>
            <person name="Kyrpides N."/>
            <person name="Mikhailova N."/>
            <person name="Weimer P.J."/>
            <person name="Stevenson D.M."/>
            <person name="Boyum J."/>
            <person name="Brumm P.I."/>
            <person name="Mead D."/>
        </authorList>
    </citation>
    <scope>NUCLEOTIDE SEQUENCE [LARGE SCALE GENOMIC DNA]</scope>
    <source>
        <strain evidence="5">ATCC 19169 / S85</strain>
        <strain evidence="2">S85</strain>
    </source>
</reference>
<dbReference type="Proteomes" id="UP000000517">
    <property type="component" value="Chromosome"/>
</dbReference>
<evidence type="ECO:0000313" key="3">
    <source>
        <dbReference type="EMBL" id="ADL27110.1"/>
    </source>
</evidence>
<dbReference type="EMBL" id="CP001792">
    <property type="protein sequence ID" value="ACX76634.1"/>
    <property type="molecule type" value="Genomic_DNA"/>
</dbReference>
<sequence length="432" mass="50108">MKPFFLLILLCSIASFAQPSINKNFDEFEKSLMLNGSAENSAESEQPSLDKFEQSLMAESSDMEPIYRARDNLLESLKEKDYSQVLKLMDTLSTMENRMVIPLSSIEKEVIYIEIQKYDKLLDYLVEFYRGVYDTSRYEQNVVFASQDGLEIYLQQRLRERTEFKNEFYSLNEEVLKKLPKRKRDKLKMLLLLPEAYKSEKYGTIVLHLAESLIADYSNDPDVPWIKNCIYLPLSRMDPVEFMLQRRKEQKENIIQEKLYSGGFGLNALFISLGGASGSKNFYNRERFEVENLPINIEIYAQIKRFAILGELVNNGMTGSHTYEVGLGFVAFDSRYLKVRPYIAWGKSFMEMRPKDDEWVAYGNDSGPMTFTAAVNVDFKFITAFLFYADHAFSSFSLVGKLGFSNIDFDHKYVKGETTSFFFNLGLGIYLW</sequence>
<dbReference type="OrthoDB" id="9788040at2"/>
<dbReference type="AlphaFoldDB" id="C9RPV2"/>
<reference evidence="3" key="3">
    <citation type="submission" date="2010-08" db="EMBL/GenBank/DDBJ databases">
        <authorList>
            <person name="Durkin A.S."/>
            <person name="Nelson K.E."/>
            <person name="Morrison M."/>
            <person name="Forsberg C.W."/>
            <person name="Wilson D.B."/>
            <person name="Russell J.B."/>
            <person name="Cann I.K.O."/>
            <person name="Mackie R.I."/>
            <person name="White B.A."/>
        </authorList>
    </citation>
    <scope>NUCLEOTIDE SEQUENCE</scope>
    <source>
        <strain evidence="3">S85</strain>
    </source>
</reference>
<dbReference type="RefSeq" id="WP_014545153.1">
    <property type="nucleotide sequence ID" value="NC_013410.1"/>
</dbReference>
<gene>
    <name evidence="2" type="ordered locus">Fisuc_3054</name>
    <name evidence="3" type="ordered locus">FSU_0320</name>
</gene>
<keyword evidence="1" id="KW-0732">Signal</keyword>
<reference evidence="4" key="2">
    <citation type="submission" date="2010-08" db="EMBL/GenBank/DDBJ databases">
        <title>Complete sequence of Fibrobacter succinogenes subsp. succinogenes S85.</title>
        <authorList>
            <person name="Durkin A.S."/>
            <person name="Nelson K.E."/>
            <person name="Morrison M."/>
            <person name="Forsberg C.W."/>
            <person name="Wilson D.B."/>
            <person name="Russell J.B."/>
            <person name="Cann I.K.O."/>
            <person name="Mackie R.I."/>
            <person name="White B.A."/>
        </authorList>
    </citation>
    <scope>NUCLEOTIDE SEQUENCE [LARGE SCALE GENOMIC DNA]</scope>
    <source>
        <strain evidence="4">ATCC 19169 / S85</strain>
    </source>
</reference>
<evidence type="ECO:0000256" key="1">
    <source>
        <dbReference type="SAM" id="SignalP"/>
    </source>
</evidence>
<dbReference type="EMBL" id="CP002158">
    <property type="protein sequence ID" value="ADL27110.1"/>
    <property type="molecule type" value="Genomic_DNA"/>
</dbReference>
<protein>
    <recommendedName>
        <fullName evidence="6">Outer membrane protein beta-barrel domain-containing protein</fullName>
    </recommendedName>
</protein>
<dbReference type="KEGG" id="fsu:Fisuc_3054"/>
<evidence type="ECO:0000313" key="5">
    <source>
        <dbReference type="Proteomes" id="UP000001497"/>
    </source>
</evidence>
<evidence type="ECO:0008006" key="6">
    <source>
        <dbReference type="Google" id="ProtNLM"/>
    </source>
</evidence>
<accession>C9RPV2</accession>
<dbReference type="KEGG" id="fsc:FSU_0320"/>